<keyword evidence="2" id="KW-0472">Membrane</keyword>
<accession>A0A804K320</accession>
<evidence type="ECO:0000256" key="1">
    <source>
        <dbReference type="SAM" id="MobiDB-lite"/>
    </source>
</evidence>
<keyword evidence="5" id="KW-1185">Reference proteome</keyword>
<evidence type="ECO:0000313" key="3">
    <source>
        <dbReference type="EMBL" id="CAG1830617.1"/>
    </source>
</evidence>
<organism evidence="4 5">
    <name type="scientific">Musa acuminata subsp. malaccensis</name>
    <name type="common">Wild banana</name>
    <name type="synonym">Musa malaccensis</name>
    <dbReference type="NCBI Taxonomy" id="214687"/>
    <lineage>
        <taxon>Eukaryota</taxon>
        <taxon>Viridiplantae</taxon>
        <taxon>Streptophyta</taxon>
        <taxon>Embryophyta</taxon>
        <taxon>Tracheophyta</taxon>
        <taxon>Spermatophyta</taxon>
        <taxon>Magnoliopsida</taxon>
        <taxon>Liliopsida</taxon>
        <taxon>Zingiberales</taxon>
        <taxon>Musaceae</taxon>
        <taxon>Musa</taxon>
    </lineage>
</organism>
<protein>
    <submittedName>
        <fullName evidence="3">(wild Malaysian banana) hypothetical protein</fullName>
    </submittedName>
</protein>
<dbReference type="AlphaFoldDB" id="A0A804K320"/>
<evidence type="ECO:0000256" key="2">
    <source>
        <dbReference type="SAM" id="Phobius"/>
    </source>
</evidence>
<keyword evidence="2" id="KW-0812">Transmembrane</keyword>
<reference evidence="3" key="1">
    <citation type="submission" date="2021-03" db="EMBL/GenBank/DDBJ databases">
        <authorList>
            <consortium name="Genoscope - CEA"/>
            <person name="William W."/>
        </authorList>
    </citation>
    <scope>NUCLEOTIDE SEQUENCE</scope>
    <source>
        <strain evidence="3">Doubled-haploid Pahang</strain>
    </source>
</reference>
<gene>
    <name evidence="3" type="ORF">GSMUA_338710.1</name>
</gene>
<keyword evidence="2" id="KW-1133">Transmembrane helix</keyword>
<evidence type="ECO:0000313" key="5">
    <source>
        <dbReference type="Proteomes" id="UP000012960"/>
    </source>
</evidence>
<name>A0A804K320_MUSAM</name>
<evidence type="ECO:0000313" key="4">
    <source>
        <dbReference type="EnsemblPlants" id="Ma08_p05050.1"/>
    </source>
</evidence>
<dbReference type="Proteomes" id="UP000012960">
    <property type="component" value="Unplaced"/>
</dbReference>
<dbReference type="Gramene" id="Ma08_t05050.1">
    <property type="protein sequence ID" value="Ma08_p05050.1"/>
    <property type="gene ID" value="Ma08_g05050"/>
</dbReference>
<proteinExistence type="predicted"/>
<dbReference type="InParanoid" id="A0A804K320"/>
<feature type="transmembrane region" description="Helical" evidence="2">
    <location>
        <begin position="6"/>
        <end position="25"/>
    </location>
</feature>
<sequence length="101" mass="11553">MIQVHLISTIILSIASCFLFSYQFVVAEWGISFAGELCSGIVTEVKENDVRFHRYSCLFTQPLHLIEQVPFSQNPRASDKSDPWLEGLGFSDQDSREQQIR</sequence>
<reference evidence="4" key="2">
    <citation type="submission" date="2021-05" db="UniProtKB">
        <authorList>
            <consortium name="EnsemblPlants"/>
        </authorList>
    </citation>
    <scope>IDENTIFICATION</scope>
    <source>
        <strain evidence="4">subsp. malaccensis</strain>
    </source>
</reference>
<dbReference type="EnsemblPlants" id="Ma08_t05050.1">
    <property type="protein sequence ID" value="Ma08_p05050.1"/>
    <property type="gene ID" value="Ma08_g05050"/>
</dbReference>
<dbReference type="EMBL" id="HG996472">
    <property type="protein sequence ID" value="CAG1830617.1"/>
    <property type="molecule type" value="Genomic_DNA"/>
</dbReference>
<feature type="region of interest" description="Disordered" evidence="1">
    <location>
        <begin position="73"/>
        <end position="101"/>
    </location>
</feature>